<evidence type="ECO:0000313" key="1">
    <source>
        <dbReference type="EMBL" id="WXT99626.1"/>
    </source>
</evidence>
<dbReference type="EMBL" id="CP138327">
    <property type="protein sequence ID" value="WXT99626.1"/>
    <property type="molecule type" value="Genomic_DNA"/>
</dbReference>
<evidence type="ECO:0008006" key="2">
    <source>
        <dbReference type="Google" id="ProtNLM"/>
    </source>
</evidence>
<proteinExistence type="predicted"/>
<gene>
    <name evidence="1" type="ORF">Ctma_0330</name>
</gene>
<sequence length="125" mass="14498">MKCKMSKRLLFFVDEGGFDDFTPLFQRLGFAVDFEDSQRRAVKLAKKNQYAVLVAEFSHNPEFRDRVSNIESLLATLEGHSPEAKIIILYDEINQPQLNQLKVRYKMDEALTFPVQEEKLQTLLG</sequence>
<accession>A0AAU6PF57</accession>
<dbReference type="AlphaFoldDB" id="A0AAU6PF57"/>
<protein>
    <recommendedName>
        <fullName evidence="2">Response regulatory domain-containing protein</fullName>
    </recommendedName>
</protein>
<name>A0AAU6PF57_9GAMM</name>
<reference evidence="1" key="1">
    <citation type="submission" date="2023-10" db="EMBL/GenBank/DDBJ databases">
        <title>The first scallop-associated chemosynthetic bacterial symbiont.</title>
        <authorList>
            <person name="Lin Y.-T."/>
            <person name="Sun J."/>
            <person name="Ip J.C.-H."/>
            <person name="He X."/>
            <person name="Gao Z.-M."/>
            <person name="Perez M."/>
            <person name="Xu T."/>
            <person name="Qian P.-Y."/>
            <person name="Qiu J.-W."/>
        </authorList>
    </citation>
    <scope>NUCLEOTIDE SEQUENCE</scope>
    <source>
        <strain evidence="1">Gill1</strain>
    </source>
</reference>
<organism evidence="1">
    <name type="scientific">Catillopecten margaritatus gill symbiont</name>
    <dbReference type="NCBI Taxonomy" id="3083288"/>
    <lineage>
        <taxon>Bacteria</taxon>
        <taxon>Pseudomonadati</taxon>
        <taxon>Pseudomonadota</taxon>
        <taxon>Gammaproteobacteria</taxon>
        <taxon>sulfur-oxidizing symbionts</taxon>
    </lineage>
</organism>